<dbReference type="EMBL" id="JBHRYJ010000002">
    <property type="protein sequence ID" value="MFC3676416.1"/>
    <property type="molecule type" value="Genomic_DNA"/>
</dbReference>
<protein>
    <submittedName>
        <fullName evidence="1">DUF488 family protein</fullName>
    </submittedName>
</protein>
<dbReference type="PANTHER" id="PTHR39337:SF1">
    <property type="entry name" value="BLR5642 PROTEIN"/>
    <property type="match status" value="1"/>
</dbReference>
<dbReference type="PANTHER" id="PTHR39337">
    <property type="entry name" value="BLR5642 PROTEIN"/>
    <property type="match status" value="1"/>
</dbReference>
<sequence length="167" mass="17830">MSITVFTVGHSSHTAEYFAGLLQGQGVECLADVRSQPASRFAPQFSRAGLEGGLAGAGIAYRWLGAALGGRPHDAAVYRADGRVDYAARALQPDFIAGISELLKLAADRPTVIMCAERDPLQCHRTHLVTPALLAQGVVVRHILADGSCIDHAALQQQTNRQPDLFD</sequence>
<proteinExistence type="predicted"/>
<organism evidence="1 2">
    <name type="scientific">Ferrovibrio xuzhouensis</name>
    <dbReference type="NCBI Taxonomy" id="1576914"/>
    <lineage>
        <taxon>Bacteria</taxon>
        <taxon>Pseudomonadati</taxon>
        <taxon>Pseudomonadota</taxon>
        <taxon>Alphaproteobacteria</taxon>
        <taxon>Rhodospirillales</taxon>
        <taxon>Rhodospirillaceae</taxon>
        <taxon>Ferrovibrio</taxon>
    </lineage>
</organism>
<evidence type="ECO:0000313" key="1">
    <source>
        <dbReference type="EMBL" id="MFC3676416.1"/>
    </source>
</evidence>
<comment type="caution">
    <text evidence="1">The sequence shown here is derived from an EMBL/GenBank/DDBJ whole genome shotgun (WGS) entry which is preliminary data.</text>
</comment>
<dbReference type="InterPro" id="IPR007438">
    <property type="entry name" value="DUF488"/>
</dbReference>
<dbReference type="Pfam" id="PF04343">
    <property type="entry name" value="DUF488"/>
    <property type="match status" value="1"/>
</dbReference>
<reference evidence="2" key="1">
    <citation type="journal article" date="2019" name="Int. J. Syst. Evol. Microbiol.">
        <title>The Global Catalogue of Microorganisms (GCM) 10K type strain sequencing project: providing services to taxonomists for standard genome sequencing and annotation.</title>
        <authorList>
            <consortium name="The Broad Institute Genomics Platform"/>
            <consortium name="The Broad Institute Genome Sequencing Center for Infectious Disease"/>
            <person name="Wu L."/>
            <person name="Ma J."/>
        </authorList>
    </citation>
    <scope>NUCLEOTIDE SEQUENCE [LARGE SCALE GENOMIC DNA]</scope>
    <source>
        <strain evidence="2">KCTC 42182</strain>
    </source>
</reference>
<accession>A0ABV7VHZ7</accession>
<dbReference type="PIRSF" id="PIRSF024492">
    <property type="entry name" value="UCP024492"/>
    <property type="match status" value="1"/>
</dbReference>
<name>A0ABV7VHZ7_9PROT</name>
<keyword evidence="2" id="KW-1185">Reference proteome</keyword>
<dbReference type="Proteomes" id="UP001595711">
    <property type="component" value="Unassembled WGS sequence"/>
</dbReference>
<gene>
    <name evidence="1" type="ORF">ACFOOQ_12740</name>
</gene>
<evidence type="ECO:0000313" key="2">
    <source>
        <dbReference type="Proteomes" id="UP001595711"/>
    </source>
</evidence>
<dbReference type="InterPro" id="IPR014519">
    <property type="entry name" value="UCP024492"/>
</dbReference>
<dbReference type="RefSeq" id="WP_379726990.1">
    <property type="nucleotide sequence ID" value="NZ_JBHRYJ010000002.1"/>
</dbReference>